<gene>
    <name evidence="1" type="ORF">Goshw_008285</name>
</gene>
<evidence type="ECO:0000313" key="2">
    <source>
        <dbReference type="Proteomes" id="UP000593576"/>
    </source>
</evidence>
<proteinExistence type="predicted"/>
<reference evidence="1 2" key="1">
    <citation type="journal article" date="2019" name="Genome Biol. Evol.">
        <title>Insights into the evolution of the New World diploid cottons (Gossypium, subgenus Houzingenia) based on genome sequencing.</title>
        <authorList>
            <person name="Grover C.E."/>
            <person name="Arick M.A. 2nd"/>
            <person name="Thrash A."/>
            <person name="Conover J.L."/>
            <person name="Sanders W.S."/>
            <person name="Peterson D.G."/>
            <person name="Frelichowski J.E."/>
            <person name="Scheffler J.A."/>
            <person name="Scheffler B.E."/>
            <person name="Wendel J.F."/>
        </authorList>
    </citation>
    <scope>NUCLEOTIDE SEQUENCE [LARGE SCALE GENOMIC DNA]</scope>
    <source>
        <strain evidence="1">1</strain>
        <tissue evidence="1">Leaf</tissue>
    </source>
</reference>
<sequence length="27" mass="3063">MLWLMKVPQFQGLQSLLGSNSMEPAQK</sequence>
<organism evidence="1 2">
    <name type="scientific">Gossypium schwendimanii</name>
    <name type="common">Cotton</name>
    <dbReference type="NCBI Taxonomy" id="34291"/>
    <lineage>
        <taxon>Eukaryota</taxon>
        <taxon>Viridiplantae</taxon>
        <taxon>Streptophyta</taxon>
        <taxon>Embryophyta</taxon>
        <taxon>Tracheophyta</taxon>
        <taxon>Spermatophyta</taxon>
        <taxon>Magnoliopsida</taxon>
        <taxon>eudicotyledons</taxon>
        <taxon>Gunneridae</taxon>
        <taxon>Pentapetalae</taxon>
        <taxon>rosids</taxon>
        <taxon>malvids</taxon>
        <taxon>Malvales</taxon>
        <taxon>Malvaceae</taxon>
        <taxon>Malvoideae</taxon>
        <taxon>Gossypium</taxon>
    </lineage>
</organism>
<comment type="caution">
    <text evidence="1">The sequence shown here is derived from an EMBL/GenBank/DDBJ whole genome shotgun (WGS) entry which is preliminary data.</text>
</comment>
<evidence type="ECO:0000313" key="1">
    <source>
        <dbReference type="EMBL" id="MBA0846848.1"/>
    </source>
</evidence>
<dbReference type="EMBL" id="JABFAF010000001">
    <property type="protein sequence ID" value="MBA0846848.1"/>
    <property type="molecule type" value="Genomic_DNA"/>
</dbReference>
<keyword evidence="2" id="KW-1185">Reference proteome</keyword>
<accession>A0A7J9KK76</accession>
<protein>
    <submittedName>
        <fullName evidence="1">Uncharacterized protein</fullName>
    </submittedName>
</protein>
<dbReference type="AlphaFoldDB" id="A0A7J9KK76"/>
<name>A0A7J9KK76_GOSSC</name>
<dbReference type="Proteomes" id="UP000593576">
    <property type="component" value="Unassembled WGS sequence"/>
</dbReference>
<dbReference type="OrthoDB" id="48317at2759"/>